<dbReference type="Proteomes" id="UP001168694">
    <property type="component" value="Unassembled WGS sequence"/>
</dbReference>
<feature type="chain" id="PRO_5046548887" evidence="1">
    <location>
        <begin position="27"/>
        <end position="129"/>
    </location>
</feature>
<organism evidence="2 3">
    <name type="scientific">Fictibacillus terranigra</name>
    <dbReference type="NCBI Taxonomy" id="3058424"/>
    <lineage>
        <taxon>Bacteria</taxon>
        <taxon>Bacillati</taxon>
        <taxon>Bacillota</taxon>
        <taxon>Bacilli</taxon>
        <taxon>Bacillales</taxon>
        <taxon>Fictibacillaceae</taxon>
        <taxon>Fictibacillus</taxon>
    </lineage>
</organism>
<protein>
    <submittedName>
        <fullName evidence="2">Uncharacterized protein</fullName>
    </submittedName>
</protein>
<feature type="signal peptide" evidence="1">
    <location>
        <begin position="1"/>
        <end position="26"/>
    </location>
</feature>
<keyword evidence="3" id="KW-1185">Reference proteome</keyword>
<name>A0ABT8EAF6_9BACL</name>
<evidence type="ECO:0000313" key="2">
    <source>
        <dbReference type="EMBL" id="MDN4074912.1"/>
    </source>
</evidence>
<sequence>MKSKFKRIVGILVFTSVMIMPISALAASKSFTFDMTHQLAIGTYTSTKGTVTGTVNMSSWGGEDYFTIHIYKKGLISSTLVDKLQYEKSSSGSPYTDSSSAVTTGESYGYEIWKNQNGLRIKGSGSLSY</sequence>
<accession>A0ABT8EAF6</accession>
<gene>
    <name evidence="2" type="ORF">QYF49_18210</name>
</gene>
<dbReference type="RefSeq" id="WP_290401038.1">
    <property type="nucleotide sequence ID" value="NZ_JAUHLN010000004.1"/>
</dbReference>
<dbReference type="EMBL" id="JAUHLN010000004">
    <property type="protein sequence ID" value="MDN4074912.1"/>
    <property type="molecule type" value="Genomic_DNA"/>
</dbReference>
<reference evidence="2" key="1">
    <citation type="submission" date="2023-06" db="EMBL/GenBank/DDBJ databases">
        <title>Draft Genome Sequences of Representative Paenibacillus Polymyxa, Bacillus cereus, Fictibacillus sp., and Brevibacillus agri Strains Isolated from Amazonian Dark Earth.</title>
        <authorList>
            <person name="Pellegrinetti T.A."/>
            <person name="Cunha I.C.M."/>
            <person name="Chaves M.G."/>
            <person name="Freitas A.S."/>
            <person name="Silva A.V.R."/>
            <person name="Tsai S.M."/>
            <person name="Mendes L.W."/>
        </authorList>
    </citation>
    <scope>NUCLEOTIDE SEQUENCE</scope>
    <source>
        <strain evidence="2">CENA-BCM004</strain>
    </source>
</reference>
<evidence type="ECO:0000313" key="3">
    <source>
        <dbReference type="Proteomes" id="UP001168694"/>
    </source>
</evidence>
<proteinExistence type="predicted"/>
<comment type="caution">
    <text evidence="2">The sequence shown here is derived from an EMBL/GenBank/DDBJ whole genome shotgun (WGS) entry which is preliminary data.</text>
</comment>
<keyword evidence="1" id="KW-0732">Signal</keyword>
<evidence type="ECO:0000256" key="1">
    <source>
        <dbReference type="SAM" id="SignalP"/>
    </source>
</evidence>